<dbReference type="GO" id="GO:0036503">
    <property type="term" value="P:ERAD pathway"/>
    <property type="evidence" value="ECO:0007669"/>
    <property type="project" value="TreeGrafter"/>
</dbReference>
<protein>
    <recommendedName>
        <fullName evidence="6">Ubiquitin thioesterase OTU</fullName>
        <ecNumber evidence="6">3.4.19.12</ecNumber>
    </recommendedName>
</protein>
<evidence type="ECO:0000259" key="8">
    <source>
        <dbReference type="PROSITE" id="PS50802"/>
    </source>
</evidence>
<keyword evidence="2" id="KW-0645">Protease</keyword>
<comment type="catalytic activity">
    <reaction evidence="1 6">
        <text>Thiol-dependent hydrolysis of ester, thioester, amide, peptide and isopeptide bonds formed by the C-terminal Gly of ubiquitin (a 76-residue protein attached to proteins as an intracellular targeting signal).</text>
        <dbReference type="EC" id="3.4.19.12"/>
    </reaction>
</comment>
<evidence type="ECO:0000256" key="7">
    <source>
        <dbReference type="SAM" id="MobiDB-lite"/>
    </source>
</evidence>
<dbReference type="Pfam" id="PF24560">
    <property type="entry name" value="zf-C2H2_OTU1_C"/>
    <property type="match status" value="1"/>
</dbReference>
<dbReference type="PROSITE" id="PS50802">
    <property type="entry name" value="OTU"/>
    <property type="match status" value="1"/>
</dbReference>
<keyword evidence="6" id="KW-0963">Cytoplasm</keyword>
<keyword evidence="3 6" id="KW-0833">Ubl conjugation pathway</keyword>
<dbReference type="Proteomes" id="UP000324800">
    <property type="component" value="Unassembled WGS sequence"/>
</dbReference>
<evidence type="ECO:0000313" key="10">
    <source>
        <dbReference type="Proteomes" id="UP000324800"/>
    </source>
</evidence>
<sequence>MSSEITFRLRTSAGQKTYKVKGTDTLQTVQELVATDSKVQHDCVQFLSGYPPIKITGEPDTPINQIIHNGDSLILELLAPTQPPPQIQQPQQPKSPQDVQSTNPQIQPTPQSGQSSLFSQKELSNVAQIFQNYLQVQPTQAQSQIKQPQPQSKPQQYPKTRQQTINLALYPGKRMFLRPMLNDNSCLFHALYFAFQCFGVESPYQLRELCAQIILDNPGEYAQYLDKNPGDYAQWILREQSWGGEPELAILSKHFNVEIDSIDVKSLTIYKFGHDITPTHNPTHRCVVCYNGVHYDIFVLGIRDQPIQMKRHGQFQDAAVMYFDVDNDVALFPITQGSTDDELLINLAYEIVEIKHNNKEFVDEVNYTLRCDECGSIVVGDDEAIKHMQRFQHTKFSEVKK</sequence>
<evidence type="ECO:0000256" key="5">
    <source>
        <dbReference type="ARBA" id="ARBA00022807"/>
    </source>
</evidence>
<evidence type="ECO:0000256" key="4">
    <source>
        <dbReference type="ARBA" id="ARBA00022801"/>
    </source>
</evidence>
<feature type="compositionally biased region" description="Low complexity" evidence="7">
    <location>
        <begin position="88"/>
        <end position="97"/>
    </location>
</feature>
<feature type="region of interest" description="Disordered" evidence="7">
    <location>
        <begin position="82"/>
        <end position="117"/>
    </location>
</feature>
<evidence type="ECO:0000313" key="9">
    <source>
        <dbReference type="EMBL" id="KAA6389741.1"/>
    </source>
</evidence>
<dbReference type="AlphaFoldDB" id="A0A5J4W482"/>
<name>A0A5J4W482_9EUKA</name>
<dbReference type="EMBL" id="SNRW01003476">
    <property type="protein sequence ID" value="KAA6389741.1"/>
    <property type="molecule type" value="Genomic_DNA"/>
</dbReference>
<dbReference type="GO" id="GO:0005829">
    <property type="term" value="C:cytosol"/>
    <property type="evidence" value="ECO:0007669"/>
    <property type="project" value="TreeGrafter"/>
</dbReference>
<dbReference type="GO" id="GO:0004843">
    <property type="term" value="F:cysteine-type deubiquitinase activity"/>
    <property type="evidence" value="ECO:0007669"/>
    <property type="project" value="UniProtKB-UniRule"/>
</dbReference>
<reference evidence="9 10" key="1">
    <citation type="submission" date="2019-03" db="EMBL/GenBank/DDBJ databases">
        <title>Single cell metagenomics reveals metabolic interactions within the superorganism composed of flagellate Streblomastix strix and complex community of Bacteroidetes bacteria on its surface.</title>
        <authorList>
            <person name="Treitli S.C."/>
            <person name="Kolisko M."/>
            <person name="Husnik F."/>
            <person name="Keeling P."/>
            <person name="Hampl V."/>
        </authorList>
    </citation>
    <scope>NUCLEOTIDE SEQUENCE [LARGE SCALE GENOMIC DNA]</scope>
    <source>
        <strain evidence="9">ST1C</strain>
    </source>
</reference>
<comment type="subcellular location">
    <subcellularLocation>
        <location evidence="6">Cytoplasm</location>
    </subcellularLocation>
</comment>
<evidence type="ECO:0000256" key="6">
    <source>
        <dbReference type="RuleBase" id="RU367104"/>
    </source>
</evidence>
<dbReference type="CDD" id="cd22745">
    <property type="entry name" value="OTU_OTU1"/>
    <property type="match status" value="1"/>
</dbReference>
<feature type="compositionally biased region" description="Polar residues" evidence="7">
    <location>
        <begin position="98"/>
        <end position="117"/>
    </location>
</feature>
<dbReference type="OrthoDB" id="65596at2759"/>
<gene>
    <name evidence="9" type="ORF">EZS28_014733</name>
</gene>
<comment type="caution">
    <text evidence="9">The sequence shown here is derived from an EMBL/GenBank/DDBJ whole genome shotgun (WGS) entry which is preliminary data.</text>
</comment>
<proteinExistence type="predicted"/>
<dbReference type="PANTHER" id="PTHR13312:SF0">
    <property type="entry name" value="UBIQUITIN THIOESTERASE OTU1"/>
    <property type="match status" value="1"/>
</dbReference>
<dbReference type="Gene3D" id="3.10.20.90">
    <property type="entry name" value="Phosphatidylinositol 3-kinase Catalytic Subunit, Chain A, domain 1"/>
    <property type="match status" value="1"/>
</dbReference>
<dbReference type="InterPro" id="IPR013087">
    <property type="entry name" value="Znf_C2H2_type"/>
</dbReference>
<evidence type="ECO:0000256" key="2">
    <source>
        <dbReference type="ARBA" id="ARBA00022670"/>
    </source>
</evidence>
<dbReference type="GO" id="GO:0016579">
    <property type="term" value="P:protein deubiquitination"/>
    <property type="evidence" value="ECO:0007669"/>
    <property type="project" value="TreeGrafter"/>
</dbReference>
<dbReference type="InterPro" id="IPR003323">
    <property type="entry name" value="OTU_dom"/>
</dbReference>
<dbReference type="Pfam" id="PF02338">
    <property type="entry name" value="OTU"/>
    <property type="match status" value="1"/>
</dbReference>
<feature type="region of interest" description="Disordered" evidence="7">
    <location>
        <begin position="141"/>
        <end position="162"/>
    </location>
</feature>
<dbReference type="GO" id="GO:0005634">
    <property type="term" value="C:nucleus"/>
    <property type="evidence" value="ECO:0007669"/>
    <property type="project" value="TreeGrafter"/>
</dbReference>
<dbReference type="Gene3D" id="3.90.70.80">
    <property type="match status" value="1"/>
</dbReference>
<dbReference type="GO" id="GO:0030968">
    <property type="term" value="P:endoplasmic reticulum unfolded protein response"/>
    <property type="evidence" value="ECO:0007669"/>
    <property type="project" value="TreeGrafter"/>
</dbReference>
<comment type="function">
    <text evidence="6">Hydrolase that can remove conjugated ubiquitin from proteins and may therefore play an important regulatory role at the level of protein turnover by preventing degradation.</text>
</comment>
<dbReference type="InterPro" id="IPR057766">
    <property type="entry name" value="Znf-C2H2_OTU1-like_C"/>
</dbReference>
<dbReference type="PROSITE" id="PS00028">
    <property type="entry name" value="ZINC_FINGER_C2H2_1"/>
    <property type="match status" value="1"/>
</dbReference>
<dbReference type="EC" id="3.4.19.12" evidence="6"/>
<evidence type="ECO:0000256" key="3">
    <source>
        <dbReference type="ARBA" id="ARBA00022786"/>
    </source>
</evidence>
<organism evidence="9 10">
    <name type="scientific">Streblomastix strix</name>
    <dbReference type="NCBI Taxonomy" id="222440"/>
    <lineage>
        <taxon>Eukaryota</taxon>
        <taxon>Metamonada</taxon>
        <taxon>Preaxostyla</taxon>
        <taxon>Oxymonadida</taxon>
        <taxon>Streblomastigidae</taxon>
        <taxon>Streblomastix</taxon>
    </lineage>
</organism>
<feature type="domain" description="OTU" evidence="8">
    <location>
        <begin position="175"/>
        <end position="301"/>
    </location>
</feature>
<evidence type="ECO:0000256" key="1">
    <source>
        <dbReference type="ARBA" id="ARBA00000707"/>
    </source>
</evidence>
<dbReference type="InterPro" id="IPR038765">
    <property type="entry name" value="Papain-like_cys_pep_sf"/>
</dbReference>
<keyword evidence="4 6" id="KW-0378">Hydrolase</keyword>
<accession>A0A5J4W482</accession>
<feature type="compositionally biased region" description="Low complexity" evidence="7">
    <location>
        <begin position="141"/>
        <end position="159"/>
    </location>
</feature>
<dbReference type="SUPFAM" id="SSF54001">
    <property type="entry name" value="Cysteine proteinases"/>
    <property type="match status" value="1"/>
</dbReference>
<dbReference type="PANTHER" id="PTHR13312">
    <property type="entry name" value="HIV-INDUCED PROTEIN-7-LIKE PROTEASE"/>
    <property type="match status" value="1"/>
</dbReference>
<keyword evidence="5 6" id="KW-0788">Thiol protease</keyword>